<organism evidence="1 2">
    <name type="scientific">Hondaea fermentalgiana</name>
    <dbReference type="NCBI Taxonomy" id="2315210"/>
    <lineage>
        <taxon>Eukaryota</taxon>
        <taxon>Sar</taxon>
        <taxon>Stramenopiles</taxon>
        <taxon>Bigyra</taxon>
        <taxon>Labyrinthulomycetes</taxon>
        <taxon>Thraustochytrida</taxon>
        <taxon>Thraustochytriidae</taxon>
        <taxon>Hondaea</taxon>
    </lineage>
</organism>
<proteinExistence type="predicted"/>
<accession>A0A2R5GWF8</accession>
<evidence type="ECO:0000313" key="1">
    <source>
        <dbReference type="EMBL" id="GBG34915.1"/>
    </source>
</evidence>
<dbReference type="Proteomes" id="UP000241890">
    <property type="component" value="Unassembled WGS sequence"/>
</dbReference>
<dbReference type="EMBL" id="BEYU01000229">
    <property type="protein sequence ID" value="GBG34915.1"/>
    <property type="molecule type" value="Genomic_DNA"/>
</dbReference>
<comment type="caution">
    <text evidence="1">The sequence shown here is derived from an EMBL/GenBank/DDBJ whole genome shotgun (WGS) entry which is preliminary data.</text>
</comment>
<protein>
    <submittedName>
        <fullName evidence="1">Uncharacterized protein</fullName>
    </submittedName>
</protein>
<evidence type="ECO:0000313" key="2">
    <source>
        <dbReference type="Proteomes" id="UP000241890"/>
    </source>
</evidence>
<reference evidence="1 2" key="1">
    <citation type="submission" date="2017-12" db="EMBL/GenBank/DDBJ databases">
        <title>Sequencing, de novo assembly and annotation of complete genome of a new Thraustochytrid species, strain FCC1311.</title>
        <authorList>
            <person name="Sedici K."/>
            <person name="Godart F."/>
            <person name="Aiese Cigliano R."/>
            <person name="Sanseverino W."/>
            <person name="Barakat M."/>
            <person name="Ortet P."/>
            <person name="Marechal E."/>
            <person name="Cagnac O."/>
            <person name="Amato A."/>
        </authorList>
    </citation>
    <scope>NUCLEOTIDE SEQUENCE [LARGE SCALE GENOMIC DNA]</scope>
</reference>
<dbReference type="AlphaFoldDB" id="A0A2R5GWF8"/>
<dbReference type="OrthoDB" id="186314at2759"/>
<gene>
    <name evidence="1" type="ORF">FCC1311_111382</name>
</gene>
<name>A0A2R5GWF8_9STRA</name>
<keyword evidence="2" id="KW-1185">Reference proteome</keyword>
<sequence>MLALSWSPLVRATTARVVRRALATKVPVEIAEKPHVVLQDGAEYRVPAPEEVTEMPRKFRQLGNEAIFELSIHGKHGATRERLVREIMRVDQCDWVVARQKVSEMNDVNDKFIPFAQVPYYVGMTSGFLGGLISLPLVFHKGTVVWFAENVVKMDPSEIPVDEMTTWWTVGSFSWSYMEPLLGTLSFVLLAAQFSRANMQHLEFHPYSSKINAMRGDRLCRLYPNYEKSIVREFAITDSWNR</sequence>
<dbReference type="InParanoid" id="A0A2R5GWF8"/>